<dbReference type="NCBIfam" id="TIGR01840">
    <property type="entry name" value="esterase_phb"/>
    <property type="match status" value="1"/>
</dbReference>
<evidence type="ECO:0000256" key="1">
    <source>
        <dbReference type="ARBA" id="ARBA00022729"/>
    </source>
</evidence>
<protein>
    <submittedName>
        <fullName evidence="4">PHB depolymerase family esterase</fullName>
    </submittedName>
</protein>
<dbReference type="InterPro" id="IPR010126">
    <property type="entry name" value="Esterase_phb"/>
</dbReference>
<evidence type="ECO:0000313" key="4">
    <source>
        <dbReference type="EMBL" id="XAN08704.1"/>
    </source>
</evidence>
<feature type="region of interest" description="Disordered" evidence="3">
    <location>
        <begin position="35"/>
        <end position="80"/>
    </location>
</feature>
<dbReference type="EMBL" id="CP154795">
    <property type="protein sequence ID" value="XAN08704.1"/>
    <property type="molecule type" value="Genomic_DNA"/>
</dbReference>
<keyword evidence="2" id="KW-0378">Hydrolase</keyword>
<dbReference type="Pfam" id="PF10503">
    <property type="entry name" value="Esterase_PHB"/>
    <property type="match status" value="1"/>
</dbReference>
<organism evidence="4 5">
    <name type="scientific">Ammonicoccus fulvus</name>
    <dbReference type="NCBI Taxonomy" id="3138240"/>
    <lineage>
        <taxon>Bacteria</taxon>
        <taxon>Bacillati</taxon>
        <taxon>Actinomycetota</taxon>
        <taxon>Actinomycetes</taxon>
        <taxon>Propionibacteriales</taxon>
        <taxon>Propionibacteriaceae</taxon>
        <taxon>Ammonicoccus</taxon>
    </lineage>
</organism>
<keyword evidence="5" id="KW-1185">Reference proteome</keyword>
<evidence type="ECO:0000313" key="5">
    <source>
        <dbReference type="Proteomes" id="UP001442841"/>
    </source>
</evidence>
<sequence length="378" mass="38934">MPVSLPTPDTHALAEALDLTRSGRLAEATAAIQRALNGSPAPASAVPTPPTCRTGRFRPQRPRHAAPAHAPRIEMPDLKSLPGLGSSLDLTSLPDLKSLPGLGSLPDLGSLPGLGGGSAGTTRPYRLHVPEQLPDGPRPLVVLLHGGTQDGASFADATGFDALADEHGFIALYPEQVTGANPMRYWNWFNRSDQQRGAGEPAILAGLVEEIAALHDIDRSKVFVAGFSAGAGMASVLGATYPDVFAGIGVHSGLAHGAAGDMVSAFAAMRQAPASVPAVDTLPAIVIHGDADPTVSVSNATSVFDQFAPKAAGRRTLRETVNGRQVERTIAESEGRVVAESIVIHGAGHTWSGGRAGGSYADPSGPDAAAEMVRFFGI</sequence>
<reference evidence="4 5" key="1">
    <citation type="submission" date="2024-04" db="EMBL/GenBank/DDBJ databases">
        <title>Isolation of an actinomycete strain from pig manure.</title>
        <authorList>
            <person name="Gong T."/>
            <person name="Yu Z."/>
            <person name="An M."/>
            <person name="Wei C."/>
            <person name="Yang W."/>
            <person name="Liu L."/>
        </authorList>
    </citation>
    <scope>NUCLEOTIDE SEQUENCE [LARGE SCALE GENOMIC DNA]</scope>
    <source>
        <strain evidence="4 5">ZF39</strain>
    </source>
</reference>
<accession>A0ABZ3FVE9</accession>
<dbReference type="Gene3D" id="3.40.50.1820">
    <property type="entry name" value="alpha/beta hydrolase"/>
    <property type="match status" value="1"/>
</dbReference>
<dbReference type="RefSeq" id="WP_425310133.1">
    <property type="nucleotide sequence ID" value="NZ_CP154795.1"/>
</dbReference>
<evidence type="ECO:0000256" key="3">
    <source>
        <dbReference type="SAM" id="MobiDB-lite"/>
    </source>
</evidence>
<name>A0ABZ3FVE9_9ACTN</name>
<dbReference type="InterPro" id="IPR029058">
    <property type="entry name" value="AB_hydrolase_fold"/>
</dbReference>
<dbReference type="PANTHER" id="PTHR43037">
    <property type="entry name" value="UNNAMED PRODUCT-RELATED"/>
    <property type="match status" value="1"/>
</dbReference>
<feature type="compositionally biased region" description="Basic residues" evidence="3">
    <location>
        <begin position="55"/>
        <end position="66"/>
    </location>
</feature>
<dbReference type="Proteomes" id="UP001442841">
    <property type="component" value="Chromosome"/>
</dbReference>
<evidence type="ECO:0000256" key="2">
    <source>
        <dbReference type="ARBA" id="ARBA00022801"/>
    </source>
</evidence>
<gene>
    <name evidence="4" type="ORF">AADG42_15785</name>
</gene>
<proteinExistence type="predicted"/>
<dbReference type="PANTHER" id="PTHR43037:SF1">
    <property type="entry name" value="BLL1128 PROTEIN"/>
    <property type="match status" value="1"/>
</dbReference>
<dbReference type="SUPFAM" id="SSF53474">
    <property type="entry name" value="alpha/beta-Hydrolases"/>
    <property type="match status" value="1"/>
</dbReference>
<keyword evidence="1" id="KW-0732">Signal</keyword>
<dbReference type="InterPro" id="IPR050955">
    <property type="entry name" value="Plant_Biomass_Hydrol_Est"/>
</dbReference>